<proteinExistence type="predicted"/>
<dbReference type="PANTHER" id="PTHR47807:SF1">
    <property type="entry name" value="PROTEIN TBF1"/>
    <property type="match status" value="1"/>
</dbReference>
<keyword evidence="2" id="KW-0539">Nucleus</keyword>
<reference evidence="6 7" key="2">
    <citation type="submission" date="2019-11" db="EMBL/GenBank/DDBJ databases">
        <authorList>
            <person name="Lu H."/>
        </authorList>
    </citation>
    <scope>NUCLEOTIDE SEQUENCE [LARGE SCALE GENOMIC DNA]</scope>
    <source>
        <strain evidence="6 7">FIM1</strain>
    </source>
</reference>
<dbReference type="Pfam" id="PF08558">
    <property type="entry name" value="TRF"/>
    <property type="match status" value="1"/>
</dbReference>
<reference evidence="6 7" key="1">
    <citation type="submission" date="2016-03" db="EMBL/GenBank/DDBJ databases">
        <title>How can Kluyveromyces marxianus grow so fast - potential evolutionary course in Saccharomyces Complex revealed by comparative genomics.</title>
        <authorList>
            <person name="Mo W."/>
            <person name="Lu W."/>
            <person name="Yang X."/>
            <person name="Qi J."/>
            <person name="Lv H."/>
        </authorList>
    </citation>
    <scope>NUCLEOTIDE SEQUENCE [LARGE SCALE GENOMIC DNA]</scope>
    <source>
        <strain evidence="6 7">FIM1</strain>
    </source>
</reference>
<dbReference type="EMBL" id="CP015055">
    <property type="protein sequence ID" value="QGN14987.1"/>
    <property type="molecule type" value="Genomic_DNA"/>
</dbReference>
<accession>A0ABX6ESG7</accession>
<dbReference type="InterPro" id="IPR052833">
    <property type="entry name" value="Telomeric_DNA-bd_trans-reg"/>
</dbReference>
<organism evidence="6 7">
    <name type="scientific">Kluyveromyces marxianus</name>
    <name type="common">Yeast</name>
    <name type="synonym">Candida kefyr</name>
    <dbReference type="NCBI Taxonomy" id="4911"/>
    <lineage>
        <taxon>Eukaryota</taxon>
        <taxon>Fungi</taxon>
        <taxon>Dikarya</taxon>
        <taxon>Ascomycota</taxon>
        <taxon>Saccharomycotina</taxon>
        <taxon>Saccharomycetes</taxon>
        <taxon>Saccharomycetales</taxon>
        <taxon>Saccharomycetaceae</taxon>
        <taxon>Kluyveromyces</taxon>
    </lineage>
</organism>
<dbReference type="InterPro" id="IPR001005">
    <property type="entry name" value="SANT/Myb"/>
</dbReference>
<evidence type="ECO:0000256" key="3">
    <source>
        <dbReference type="ARBA" id="ARBA00023306"/>
    </source>
</evidence>
<evidence type="ECO:0000313" key="6">
    <source>
        <dbReference type="EMBL" id="QGN14987.1"/>
    </source>
</evidence>
<feature type="compositionally biased region" description="Polar residues" evidence="4">
    <location>
        <begin position="492"/>
        <end position="501"/>
    </location>
</feature>
<sequence>MTDVVKHDIHVFDSILPKLPESLQLLLKVLPVLDGVTVQLLQYFCANPFNTTLAIVSEDISNLYYVETQMFNSLLTVFKRLLCYYNKDPTTLKVSHILPGVWHDHHTPPSFIQSHERYILSVLRKVNLCLFMLTLLGKLPFGIDFLAYNFIEIFCYNVESSKIEDLVNADQTRLLYGRLKKPQTVIYLDLMTQYYISMISSSVGKHSQTSDLLEKVFPDTILEEFRNKTIKYNGSILQIELQCTDSESDFKQRCARRKMAILETLDLESLKQKYDWEERCKEVFNYAVKEAEVLLYGKRGKSTLELTSFPAKQRMDDTSNAVTNNKTDKPHVEVYVLSRKKDSLPEIGIASTAGAIKESNTLNSSELANKAFKPKLKQKKMWTKEEEDCLREGLLNNGPAWSKILSLYGPGGTISETLKNRSQVQLKDKARNWKMYYLKNAMPIPTYLEKVTGDLERGMKANKRRPKAGTTVIQRANEKTRYGSKSHIADDSLQQKLPKSS</sequence>
<dbReference type="Gene3D" id="1.10.10.60">
    <property type="entry name" value="Homeodomain-like"/>
    <property type="match status" value="1"/>
</dbReference>
<evidence type="ECO:0000313" key="7">
    <source>
        <dbReference type="Proteomes" id="UP000422736"/>
    </source>
</evidence>
<feature type="region of interest" description="Disordered" evidence="4">
    <location>
        <begin position="459"/>
        <end position="501"/>
    </location>
</feature>
<keyword evidence="3" id="KW-0131">Cell cycle</keyword>
<dbReference type="InterPro" id="IPR009057">
    <property type="entry name" value="Homeodomain-like_sf"/>
</dbReference>
<dbReference type="CDD" id="cd11660">
    <property type="entry name" value="SANT_TRF"/>
    <property type="match status" value="1"/>
</dbReference>
<evidence type="ECO:0000256" key="4">
    <source>
        <dbReference type="SAM" id="MobiDB-lite"/>
    </source>
</evidence>
<keyword evidence="7" id="KW-1185">Reference proteome</keyword>
<evidence type="ECO:0000256" key="1">
    <source>
        <dbReference type="ARBA" id="ARBA00023125"/>
    </source>
</evidence>
<dbReference type="Proteomes" id="UP000422736">
    <property type="component" value="Chromosome 2"/>
</dbReference>
<keyword evidence="1" id="KW-0238">DNA-binding</keyword>
<gene>
    <name evidence="6" type="primary">TBF1</name>
    <name evidence="6" type="ORF">FIM1_1667</name>
</gene>
<dbReference type="InterPro" id="IPR017930">
    <property type="entry name" value="Myb_dom"/>
</dbReference>
<feature type="domain" description="HTH myb-type" evidence="5">
    <location>
        <begin position="382"/>
        <end position="430"/>
    </location>
</feature>
<protein>
    <submittedName>
        <fullName evidence="6">Protein TBF1</fullName>
    </submittedName>
</protein>
<name>A0ABX6ESG7_KLUMA</name>
<dbReference type="SUPFAM" id="SSF46689">
    <property type="entry name" value="Homeodomain-like"/>
    <property type="match status" value="1"/>
</dbReference>
<dbReference type="PANTHER" id="PTHR47807">
    <property type="entry name" value="PROTEIN TBF1"/>
    <property type="match status" value="1"/>
</dbReference>
<dbReference type="SMART" id="SM00717">
    <property type="entry name" value="SANT"/>
    <property type="match status" value="1"/>
</dbReference>
<evidence type="ECO:0000256" key="2">
    <source>
        <dbReference type="ARBA" id="ARBA00023242"/>
    </source>
</evidence>
<dbReference type="InterPro" id="IPR013867">
    <property type="entry name" value="Telomere_rpt-bd_fac_dimer_dom"/>
</dbReference>
<dbReference type="Pfam" id="PF00249">
    <property type="entry name" value="Myb_DNA-binding"/>
    <property type="match status" value="1"/>
</dbReference>
<dbReference type="PROSITE" id="PS51294">
    <property type="entry name" value="HTH_MYB"/>
    <property type="match status" value="1"/>
</dbReference>
<evidence type="ECO:0000259" key="5">
    <source>
        <dbReference type="PROSITE" id="PS51294"/>
    </source>
</evidence>